<dbReference type="AlphaFoldDB" id="W8UBT3"/>
<feature type="transmembrane region" description="Helical" evidence="8">
    <location>
        <begin position="169"/>
        <end position="190"/>
    </location>
</feature>
<dbReference type="Pfam" id="PF03591">
    <property type="entry name" value="AzlC"/>
    <property type="match status" value="1"/>
</dbReference>
<keyword evidence="9" id="KW-0614">Plasmid</keyword>
<dbReference type="eggNOG" id="COG1296">
    <property type="taxonomic scope" value="Bacteria"/>
</dbReference>
<evidence type="ECO:0000256" key="6">
    <source>
        <dbReference type="ARBA" id="ARBA00022989"/>
    </source>
</evidence>
<feature type="transmembrane region" description="Helical" evidence="8">
    <location>
        <begin position="197"/>
        <end position="216"/>
    </location>
</feature>
<reference evidence="9 10" key="1">
    <citation type="journal article" date="2014" name="Genome Announc.">
        <title>Complete Genome Sequence of Amino Acid-Utilizing Eubacterium acidaminophilum al-2 (DSM 3953).</title>
        <authorList>
            <person name="Poehlein A."/>
            <person name="Andreesen J.R."/>
            <person name="Daniel R."/>
        </authorList>
    </citation>
    <scope>NUCLEOTIDE SEQUENCE [LARGE SCALE GENOMIC DNA]</scope>
    <source>
        <strain evidence="9 10">DSM 3953</strain>
        <plasmid evidence="10">Plasmid EAL2_808p</plasmid>
    </source>
</reference>
<keyword evidence="7 8" id="KW-0472">Membrane</keyword>
<dbReference type="Proteomes" id="UP000019591">
    <property type="component" value="Plasmid EAL2_808p"/>
</dbReference>
<name>W8UBT3_PEPAC</name>
<keyword evidence="5 8" id="KW-0812">Transmembrane</keyword>
<protein>
    <submittedName>
        <fullName evidence="9">AzlC family protein</fullName>
    </submittedName>
</protein>
<dbReference type="InterPro" id="IPR011606">
    <property type="entry name" value="Brnchd-chn_aa_trnsp_permease"/>
</dbReference>
<keyword evidence="6 8" id="KW-1133">Transmembrane helix</keyword>
<comment type="subcellular location">
    <subcellularLocation>
        <location evidence="1">Cell membrane</location>
        <topology evidence="1">Multi-pass membrane protein</topology>
    </subcellularLocation>
</comment>
<dbReference type="KEGG" id="eac:EAL2_808p06730"/>
<comment type="similarity">
    <text evidence="2">Belongs to the AzlC family.</text>
</comment>
<geneLocation type="plasmid" evidence="9 10">
    <name>EAL2_808p</name>
</geneLocation>
<feature type="transmembrane region" description="Helical" evidence="8">
    <location>
        <begin position="222"/>
        <end position="241"/>
    </location>
</feature>
<keyword evidence="10" id="KW-1185">Reference proteome</keyword>
<dbReference type="PANTHER" id="PTHR34979:SF1">
    <property type="entry name" value="INNER MEMBRANE PROTEIN YGAZ"/>
    <property type="match status" value="1"/>
</dbReference>
<evidence type="ECO:0000256" key="4">
    <source>
        <dbReference type="ARBA" id="ARBA00022475"/>
    </source>
</evidence>
<feature type="transmembrane region" description="Helical" evidence="8">
    <location>
        <begin position="50"/>
        <end position="70"/>
    </location>
</feature>
<feature type="transmembrane region" description="Helical" evidence="8">
    <location>
        <begin position="25"/>
        <end position="43"/>
    </location>
</feature>
<gene>
    <name evidence="9" type="ORF">EAL2_808p06730</name>
</gene>
<dbReference type="EMBL" id="CP007453">
    <property type="protein sequence ID" value="AHM58176.1"/>
    <property type="molecule type" value="Genomic_DNA"/>
</dbReference>
<dbReference type="GO" id="GO:1903785">
    <property type="term" value="P:L-valine transmembrane transport"/>
    <property type="evidence" value="ECO:0007669"/>
    <property type="project" value="TreeGrafter"/>
</dbReference>
<dbReference type="PANTHER" id="PTHR34979">
    <property type="entry name" value="INNER MEMBRANE PROTEIN YGAZ"/>
    <property type="match status" value="1"/>
</dbReference>
<accession>W8UBT3</accession>
<evidence type="ECO:0000313" key="9">
    <source>
        <dbReference type="EMBL" id="AHM58176.1"/>
    </source>
</evidence>
<evidence type="ECO:0000256" key="2">
    <source>
        <dbReference type="ARBA" id="ARBA00010735"/>
    </source>
</evidence>
<feature type="transmembrane region" description="Helical" evidence="8">
    <location>
        <begin position="139"/>
        <end position="163"/>
    </location>
</feature>
<evidence type="ECO:0000256" key="3">
    <source>
        <dbReference type="ARBA" id="ARBA00022448"/>
    </source>
</evidence>
<dbReference type="RefSeq" id="WP_025437012.1">
    <property type="nucleotide sequence ID" value="NZ_CP007453.1"/>
</dbReference>
<evidence type="ECO:0000256" key="7">
    <source>
        <dbReference type="ARBA" id="ARBA00023136"/>
    </source>
</evidence>
<proteinExistence type="inferred from homology"/>
<dbReference type="PATRIC" id="fig|1286171.3.peg.2856"/>
<sequence length="247" mass="26667">MEETLKLEKVKISRNAVFFEGVRDSLPISLGYIPVAITFALLAKSYGLPNYIIVLMSMLVFSATSQFMAVNLLTLAAPYPEIILTTFIINAKNFLLSSALSQKIEPSASKKLRSLISYCIGDEIFILATARKERYVDPAYFLGVNSILYVAYAAGTFVGAYFISDMSPGIATSLGITIYAMFLSLLVPAVKKSRKALVISLIAILASTTLSYLPSISLSPGWIVIIAAIAAAAAGAFIFPVEVHDNE</sequence>
<evidence type="ECO:0000256" key="8">
    <source>
        <dbReference type="SAM" id="Phobius"/>
    </source>
</evidence>
<dbReference type="HOGENOM" id="CLU_065777_3_2_9"/>
<organism evidence="9 10">
    <name type="scientific">Peptoclostridium acidaminophilum DSM 3953</name>
    <dbReference type="NCBI Taxonomy" id="1286171"/>
    <lineage>
        <taxon>Bacteria</taxon>
        <taxon>Bacillati</taxon>
        <taxon>Bacillota</taxon>
        <taxon>Clostridia</taxon>
        <taxon>Peptostreptococcales</taxon>
        <taxon>Peptoclostridiaceae</taxon>
        <taxon>Peptoclostridium</taxon>
    </lineage>
</organism>
<evidence type="ECO:0000256" key="5">
    <source>
        <dbReference type="ARBA" id="ARBA00022692"/>
    </source>
</evidence>
<keyword evidence="4" id="KW-1003">Cell membrane</keyword>
<dbReference type="OrthoDB" id="3177005at2"/>
<evidence type="ECO:0000256" key="1">
    <source>
        <dbReference type="ARBA" id="ARBA00004651"/>
    </source>
</evidence>
<evidence type="ECO:0000313" key="10">
    <source>
        <dbReference type="Proteomes" id="UP000019591"/>
    </source>
</evidence>
<keyword evidence="3" id="KW-0813">Transport</keyword>
<dbReference type="GO" id="GO:0005886">
    <property type="term" value="C:plasma membrane"/>
    <property type="evidence" value="ECO:0007669"/>
    <property type="project" value="UniProtKB-SubCell"/>
</dbReference>